<evidence type="ECO:0000256" key="5">
    <source>
        <dbReference type="SAM" id="Phobius"/>
    </source>
</evidence>
<evidence type="ECO:0000313" key="9">
    <source>
        <dbReference type="Proteomes" id="UP001284901"/>
    </source>
</evidence>
<evidence type="ECO:0000313" key="10">
    <source>
        <dbReference type="Proteomes" id="UP001288320"/>
    </source>
</evidence>
<dbReference type="EMBL" id="JAWNFV010000009">
    <property type="protein sequence ID" value="MDY5140742.1"/>
    <property type="molecule type" value="Genomic_DNA"/>
</dbReference>
<protein>
    <submittedName>
        <fullName evidence="7">MFS transporter</fullName>
    </submittedName>
</protein>
<comment type="subcellular location">
    <subcellularLocation>
        <location evidence="1">Cell membrane</location>
        <topology evidence="1">Multi-pass membrane protein</topology>
    </subcellularLocation>
</comment>
<evidence type="ECO:0000256" key="4">
    <source>
        <dbReference type="ARBA" id="ARBA00023136"/>
    </source>
</evidence>
<feature type="transmembrane region" description="Helical" evidence="5">
    <location>
        <begin position="150"/>
        <end position="170"/>
    </location>
</feature>
<evidence type="ECO:0000256" key="1">
    <source>
        <dbReference type="ARBA" id="ARBA00004651"/>
    </source>
</evidence>
<evidence type="ECO:0000256" key="3">
    <source>
        <dbReference type="ARBA" id="ARBA00022989"/>
    </source>
</evidence>
<feature type="transmembrane region" description="Helical" evidence="5">
    <location>
        <begin position="353"/>
        <end position="374"/>
    </location>
</feature>
<keyword evidence="3 5" id="KW-1133">Transmembrane helix</keyword>
<dbReference type="Proteomes" id="UP001284901">
    <property type="component" value="Unassembled WGS sequence"/>
</dbReference>
<organism evidence="7 10">
    <name type="scientific">Actinotignum timonense</name>
    <dbReference type="NCBI Taxonomy" id="1870995"/>
    <lineage>
        <taxon>Bacteria</taxon>
        <taxon>Bacillati</taxon>
        <taxon>Actinomycetota</taxon>
        <taxon>Actinomycetes</taxon>
        <taxon>Actinomycetales</taxon>
        <taxon>Actinomycetaceae</taxon>
        <taxon>Actinotignum</taxon>
    </lineage>
</organism>
<dbReference type="CDD" id="cd06174">
    <property type="entry name" value="MFS"/>
    <property type="match status" value="1"/>
</dbReference>
<feature type="transmembrane region" description="Helical" evidence="5">
    <location>
        <begin position="267"/>
        <end position="285"/>
    </location>
</feature>
<dbReference type="AlphaFoldDB" id="A0AAW9HMS6"/>
<feature type="domain" description="Major facilitator superfamily (MFS) profile" evidence="6">
    <location>
        <begin position="1"/>
        <end position="375"/>
    </location>
</feature>
<dbReference type="Proteomes" id="UP001288320">
    <property type="component" value="Unassembled WGS sequence"/>
</dbReference>
<dbReference type="PANTHER" id="PTHR23530:SF1">
    <property type="entry name" value="PERMEASE, MAJOR FACILITATOR SUPERFAMILY-RELATED"/>
    <property type="match status" value="1"/>
</dbReference>
<feature type="transmembrane region" description="Helical" evidence="5">
    <location>
        <begin position="235"/>
        <end position="255"/>
    </location>
</feature>
<dbReference type="PANTHER" id="PTHR23530">
    <property type="entry name" value="TRANSPORT PROTEIN-RELATED"/>
    <property type="match status" value="1"/>
</dbReference>
<feature type="transmembrane region" description="Helical" evidence="5">
    <location>
        <begin position="202"/>
        <end position="223"/>
    </location>
</feature>
<dbReference type="GO" id="GO:0005886">
    <property type="term" value="C:plasma membrane"/>
    <property type="evidence" value="ECO:0007669"/>
    <property type="project" value="UniProtKB-SubCell"/>
</dbReference>
<sequence>MALAIIAAGLTFYVPVSVVFLTSRGQSLEDIFIFESILLASILVAEVPSGLISDRIDRRWVILSGFVFNGCAEVVFALGNSFTAFTLSFVLSGLGIAMLTGTQDAYIYEALGDDADRDSVAVWGHFGALELVAGVFASFVGGVLAKIDVALPACAAAIAACLASVAVLFLPPQPASASEKATEETALVSLKQGISLLFSSPVLLYTAVASAAVFVLFNSVFTLNQPIFDRVDVPLAFWGFIVGGAQLAAAVYDHFSGVIVERVGRRVGLLLAFGYGVIGFILMMIPHIICVISGFTLVVISMFARGPITRAVANKEIPSERRATVLNVASTLGSLIGILLNPVIGWGADQSPVVTVGGIALVLFFVMLTWIPIANRYVQVKETKEEQR</sequence>
<dbReference type="SUPFAM" id="SSF103473">
    <property type="entry name" value="MFS general substrate transporter"/>
    <property type="match status" value="1"/>
</dbReference>
<dbReference type="InterPro" id="IPR020846">
    <property type="entry name" value="MFS_dom"/>
</dbReference>
<evidence type="ECO:0000313" key="8">
    <source>
        <dbReference type="EMBL" id="MDY5146395.1"/>
    </source>
</evidence>
<dbReference type="RefSeq" id="WP_087071112.1">
    <property type="nucleotide sequence ID" value="NZ_CAUPFC010000011.1"/>
</dbReference>
<dbReference type="EMBL" id="JAWNFY010000011">
    <property type="protein sequence ID" value="MDY5146395.1"/>
    <property type="molecule type" value="Genomic_DNA"/>
</dbReference>
<accession>A0AAW9HMS6</accession>
<comment type="caution">
    <text evidence="7">The sequence shown here is derived from an EMBL/GenBank/DDBJ whole genome shotgun (WGS) entry which is preliminary data.</text>
</comment>
<gene>
    <name evidence="7" type="ORF">R6G74_05365</name>
    <name evidence="8" type="ORF">R6P33_05070</name>
</gene>
<keyword evidence="4 5" id="KW-0472">Membrane</keyword>
<keyword evidence="2 5" id="KW-0812">Transmembrane</keyword>
<dbReference type="PROSITE" id="PS50850">
    <property type="entry name" value="MFS"/>
    <property type="match status" value="1"/>
</dbReference>
<dbReference type="InterPro" id="IPR011701">
    <property type="entry name" value="MFS"/>
</dbReference>
<feature type="transmembrane region" description="Helical" evidence="5">
    <location>
        <begin position="85"/>
        <end position="108"/>
    </location>
</feature>
<dbReference type="InterPro" id="IPR036259">
    <property type="entry name" value="MFS_trans_sf"/>
</dbReference>
<dbReference type="GO" id="GO:0022857">
    <property type="term" value="F:transmembrane transporter activity"/>
    <property type="evidence" value="ECO:0007669"/>
    <property type="project" value="InterPro"/>
</dbReference>
<proteinExistence type="predicted"/>
<feature type="transmembrane region" description="Helical" evidence="5">
    <location>
        <begin position="325"/>
        <end position="347"/>
    </location>
</feature>
<evidence type="ECO:0000256" key="2">
    <source>
        <dbReference type="ARBA" id="ARBA00022692"/>
    </source>
</evidence>
<feature type="transmembrane region" description="Helical" evidence="5">
    <location>
        <begin position="120"/>
        <end position="144"/>
    </location>
</feature>
<name>A0AAW9HMS6_9ACTO</name>
<dbReference type="GeneID" id="92813747"/>
<reference evidence="7 9" key="1">
    <citation type="submission" date="2023-10" db="EMBL/GenBank/DDBJ databases">
        <title>Whole Genome based description of the genera Actinobaculum and Actinotignum reveals a complex phylogenetic relationship within the species included in the genus Actinotignum.</title>
        <authorList>
            <person name="Jensen C.S."/>
            <person name="Dargis R."/>
            <person name="Kemp M."/>
            <person name="Christensen J.J."/>
        </authorList>
    </citation>
    <scope>NUCLEOTIDE SEQUENCE</scope>
    <source>
        <strain evidence="8 9">SLA_B089</strain>
        <strain evidence="7">SLA_B245</strain>
    </source>
</reference>
<dbReference type="Gene3D" id="1.20.1250.20">
    <property type="entry name" value="MFS general substrate transporter like domains"/>
    <property type="match status" value="1"/>
</dbReference>
<dbReference type="InterPro" id="IPR053160">
    <property type="entry name" value="MFS_DHA3_Transporter"/>
</dbReference>
<feature type="transmembrane region" description="Helical" evidence="5">
    <location>
        <begin position="31"/>
        <end position="48"/>
    </location>
</feature>
<evidence type="ECO:0000259" key="6">
    <source>
        <dbReference type="PROSITE" id="PS50850"/>
    </source>
</evidence>
<dbReference type="PROSITE" id="PS00216">
    <property type="entry name" value="SUGAR_TRANSPORT_1"/>
    <property type="match status" value="1"/>
</dbReference>
<dbReference type="Pfam" id="PF07690">
    <property type="entry name" value="MFS_1"/>
    <property type="match status" value="1"/>
</dbReference>
<keyword evidence="9" id="KW-1185">Reference proteome</keyword>
<dbReference type="InterPro" id="IPR005829">
    <property type="entry name" value="Sugar_transporter_CS"/>
</dbReference>
<evidence type="ECO:0000313" key="7">
    <source>
        <dbReference type="EMBL" id="MDY5140742.1"/>
    </source>
</evidence>